<evidence type="ECO:0000256" key="2">
    <source>
        <dbReference type="ARBA" id="ARBA00022747"/>
    </source>
</evidence>
<dbReference type="KEGG" id="dze:Dd1591_3673"/>
<dbReference type="eggNOG" id="COG0732">
    <property type="taxonomic scope" value="Bacteria"/>
</dbReference>
<proteinExistence type="inferred from homology"/>
<feature type="domain" description="Type I restriction modification DNA specificity" evidence="4">
    <location>
        <begin position="212"/>
        <end position="396"/>
    </location>
</feature>
<evidence type="ECO:0000256" key="1">
    <source>
        <dbReference type="ARBA" id="ARBA00010923"/>
    </source>
</evidence>
<keyword evidence="2" id="KW-0680">Restriction system</keyword>
<keyword evidence="3" id="KW-0238">DNA-binding</keyword>
<dbReference type="GO" id="GO:0009307">
    <property type="term" value="P:DNA restriction-modification system"/>
    <property type="evidence" value="ECO:0007669"/>
    <property type="project" value="UniProtKB-KW"/>
</dbReference>
<dbReference type="REBASE" id="21190">
    <property type="entry name" value="S.DzeORF3672P"/>
</dbReference>
<protein>
    <submittedName>
        <fullName evidence="5">Restriction modification system DNA specificity domain protein</fullName>
    </submittedName>
</protein>
<dbReference type="Pfam" id="PF01420">
    <property type="entry name" value="Methylase_S"/>
    <property type="match status" value="2"/>
</dbReference>
<dbReference type="AlphaFoldDB" id="C6CLH8"/>
<reference evidence="5 6" key="1">
    <citation type="submission" date="2009-06" db="EMBL/GenBank/DDBJ databases">
        <title>Complete sequence of Dickeya zeae Ech1591.</title>
        <authorList>
            <consortium name="US DOE Joint Genome Institute"/>
            <person name="Lucas S."/>
            <person name="Copeland A."/>
            <person name="Lapidus A."/>
            <person name="Glavina del Rio T."/>
            <person name="Tice H."/>
            <person name="Bruce D."/>
            <person name="Goodwin L."/>
            <person name="Pitluck S."/>
            <person name="Chertkov O."/>
            <person name="Brettin T."/>
            <person name="Detter J.C."/>
            <person name="Han C."/>
            <person name="Larimer F."/>
            <person name="Land M."/>
            <person name="Hauser L."/>
            <person name="Kyrpides N."/>
            <person name="Ovchinnikova G."/>
            <person name="Balakrishnan V."/>
            <person name="Glasner J."/>
            <person name="Perna N.T."/>
        </authorList>
    </citation>
    <scope>NUCLEOTIDE SEQUENCE [LARGE SCALE GENOMIC DNA]</scope>
    <source>
        <strain evidence="5 6">Ech1591</strain>
    </source>
</reference>
<comment type="similarity">
    <text evidence="1">Belongs to the type-I restriction system S methylase family.</text>
</comment>
<evidence type="ECO:0000313" key="6">
    <source>
        <dbReference type="Proteomes" id="UP000002735"/>
    </source>
</evidence>
<dbReference type="Gene3D" id="3.90.220.20">
    <property type="entry name" value="DNA methylase specificity domains"/>
    <property type="match status" value="2"/>
</dbReference>
<dbReference type="InterPro" id="IPR044946">
    <property type="entry name" value="Restrct_endonuc_typeI_TRD_sf"/>
</dbReference>
<evidence type="ECO:0000313" key="5">
    <source>
        <dbReference type="EMBL" id="ACT08481.1"/>
    </source>
</evidence>
<dbReference type="CDD" id="cd17259">
    <property type="entry name" value="RMtype1_S_StySKI-TRD2-CR2_like"/>
    <property type="match status" value="1"/>
</dbReference>
<dbReference type="HOGENOM" id="CLU_021095_10_2_6"/>
<sequence>MSEVKLPQGWVLSAIGNVCELNPKDKLEDELEVGFMPMAGVPTNYLGHCKFEKKTWIQVKKGFTQFKNGDAIFAKITPCFENSKAAVINGFPNNYGAGSTEYYVLRPNNSVVDAHWLFALVKTKEFLTIGAMNMSGSVGHKRVPKDFVLRYPLPLPPLIEQSIIIEKLDTLLAQVDSIKAHLEKIPLIIKKFRRAMLSSVINSKLSNTSIIKKVKISDITNIISGIAFKKNQYSESGSKLLQIANISYGETCWNNTSYIPFNLADDYSRCDLETNDIVLALNRPITNNSLKVALINDADLPATLYQRVARIRVPSKFIDIIYPKFLFIIMLSDEFRKEVERNLQGSDQPYLNTSQLYNFEIQYPPLEEQAEIVRRVGQLFAYADGVEKQVQSALERVNNLTQSILAKAFRGELTAQWREENPALISGENSAEALLARIKAERAAQQPQKKTRQKANAAG</sequence>
<dbReference type="InterPro" id="IPR051212">
    <property type="entry name" value="Type-I_RE_S_subunit"/>
</dbReference>
<dbReference type="OrthoDB" id="398435at2"/>
<dbReference type="PANTHER" id="PTHR43140">
    <property type="entry name" value="TYPE-1 RESTRICTION ENZYME ECOKI SPECIFICITY PROTEIN"/>
    <property type="match status" value="1"/>
</dbReference>
<organism evidence="5 6">
    <name type="scientific">Dickeya chrysanthemi (strain Ech1591)</name>
    <name type="common">Dickeya zeae (strain Ech1591)</name>
    <dbReference type="NCBI Taxonomy" id="561229"/>
    <lineage>
        <taxon>Bacteria</taxon>
        <taxon>Pseudomonadati</taxon>
        <taxon>Pseudomonadota</taxon>
        <taxon>Gammaproteobacteria</taxon>
        <taxon>Enterobacterales</taxon>
        <taxon>Pectobacteriaceae</taxon>
        <taxon>Dickeya</taxon>
    </lineage>
</organism>
<dbReference type="EMBL" id="CP001655">
    <property type="protein sequence ID" value="ACT08481.1"/>
    <property type="molecule type" value="Genomic_DNA"/>
</dbReference>
<dbReference type="RefSeq" id="WP_015847996.1">
    <property type="nucleotide sequence ID" value="NC_012912.1"/>
</dbReference>
<evidence type="ECO:0000259" key="4">
    <source>
        <dbReference type="Pfam" id="PF01420"/>
    </source>
</evidence>
<dbReference type="SUPFAM" id="SSF116734">
    <property type="entry name" value="DNA methylase specificity domain"/>
    <property type="match status" value="2"/>
</dbReference>
<accession>C6CLH8</accession>
<evidence type="ECO:0000256" key="3">
    <source>
        <dbReference type="ARBA" id="ARBA00023125"/>
    </source>
</evidence>
<feature type="domain" description="Type I restriction modification DNA specificity" evidence="4">
    <location>
        <begin position="7"/>
        <end position="185"/>
    </location>
</feature>
<gene>
    <name evidence="5" type="ordered locus">Dd1591_3673</name>
</gene>
<dbReference type="STRING" id="561229.Dd1591_3673"/>
<dbReference type="GeneID" id="45081712"/>
<dbReference type="CDD" id="cd17260">
    <property type="entry name" value="RMtype1_S_EcoEI-TRD1-CR1_like"/>
    <property type="match status" value="1"/>
</dbReference>
<name>C6CLH8_DICC1</name>
<dbReference type="InterPro" id="IPR000055">
    <property type="entry name" value="Restrct_endonuc_typeI_TRD"/>
</dbReference>
<dbReference type="PANTHER" id="PTHR43140:SF1">
    <property type="entry name" value="TYPE I RESTRICTION ENZYME ECOKI SPECIFICITY SUBUNIT"/>
    <property type="match status" value="1"/>
</dbReference>
<dbReference type="GO" id="GO:0003677">
    <property type="term" value="F:DNA binding"/>
    <property type="evidence" value="ECO:0007669"/>
    <property type="project" value="UniProtKB-KW"/>
</dbReference>
<dbReference type="Proteomes" id="UP000002735">
    <property type="component" value="Chromosome"/>
</dbReference>